<accession>B1TE87</accession>
<evidence type="ECO:0000313" key="2">
    <source>
        <dbReference type="Proteomes" id="UP000004814"/>
    </source>
</evidence>
<name>B1TE87_9BURK</name>
<reference evidence="1 2" key="1">
    <citation type="submission" date="2008-03" db="EMBL/GenBank/DDBJ databases">
        <title>Sequencing of the draft genome and assembly of Burkholderia ambifaria MEX-5.</title>
        <authorList>
            <consortium name="US DOE Joint Genome Institute (JGI-PGF)"/>
            <person name="Copeland A."/>
            <person name="Lucas S."/>
            <person name="Lapidus A."/>
            <person name="Glavina del Rio T."/>
            <person name="Dalin E."/>
            <person name="Tice H."/>
            <person name="Bruce D."/>
            <person name="Goodwin L."/>
            <person name="Pitluck S."/>
            <person name="Larimer F."/>
            <person name="Land M.L."/>
            <person name="Hauser L."/>
            <person name="Tiedje J."/>
            <person name="Richardson P."/>
        </authorList>
    </citation>
    <scope>NUCLEOTIDE SEQUENCE [LARGE SCALE GENOMIC DNA]</scope>
    <source>
        <strain evidence="1 2">MEX-5</strain>
    </source>
</reference>
<gene>
    <name evidence="1" type="ORF">BamMEX5DRAFT_6103</name>
</gene>
<dbReference type="AlphaFoldDB" id="B1TE87"/>
<sequence>MKVATTVRIVRTQKNEAQGLAFCFEWAARYAAGQQPRQRVYSPLASGWNTIAATFISFSTPLGCSTFTS</sequence>
<protein>
    <submittedName>
        <fullName evidence="1">Uncharacterized protein</fullName>
    </submittedName>
</protein>
<organism evidence="1 2">
    <name type="scientific">Burkholderia ambifaria MEX-5</name>
    <dbReference type="NCBI Taxonomy" id="396597"/>
    <lineage>
        <taxon>Bacteria</taxon>
        <taxon>Pseudomonadati</taxon>
        <taxon>Pseudomonadota</taxon>
        <taxon>Betaproteobacteria</taxon>
        <taxon>Burkholderiales</taxon>
        <taxon>Burkholderiaceae</taxon>
        <taxon>Burkholderia</taxon>
        <taxon>Burkholderia cepacia complex</taxon>
    </lineage>
</organism>
<dbReference type="EMBL" id="ABLK01000328">
    <property type="protein sequence ID" value="EDT38121.1"/>
    <property type="molecule type" value="Genomic_DNA"/>
</dbReference>
<comment type="caution">
    <text evidence="1">The sequence shown here is derived from an EMBL/GenBank/DDBJ whole genome shotgun (WGS) entry which is preliminary data.</text>
</comment>
<dbReference type="Proteomes" id="UP000004814">
    <property type="component" value="Unassembled WGS sequence"/>
</dbReference>
<evidence type="ECO:0000313" key="1">
    <source>
        <dbReference type="EMBL" id="EDT38121.1"/>
    </source>
</evidence>
<proteinExistence type="predicted"/>